<protein>
    <recommendedName>
        <fullName evidence="3">C2H2-type domain-containing protein</fullName>
    </recommendedName>
</protein>
<reference evidence="1" key="1">
    <citation type="submission" date="2013-08" db="EMBL/GenBank/DDBJ databases">
        <title>Gene expansion shapes genome architecture in the human pathogen Lichtheimia corymbifera: an evolutionary genomics analysis in the ancient terrestrial Mucorales (Mucoromycotina).</title>
        <authorList>
            <person name="Schwartze V.U."/>
            <person name="Winter S."/>
            <person name="Shelest E."/>
            <person name="Marcet-Houben M."/>
            <person name="Horn F."/>
            <person name="Wehner S."/>
            <person name="Hoffmann K."/>
            <person name="Riege K."/>
            <person name="Sammeth M."/>
            <person name="Nowrousian M."/>
            <person name="Valiante V."/>
            <person name="Linde J."/>
            <person name="Jacobsen I.D."/>
            <person name="Marz M."/>
            <person name="Brakhage A.A."/>
            <person name="Gabaldon T."/>
            <person name="Bocker S."/>
            <person name="Voigt K."/>
        </authorList>
    </citation>
    <scope>NUCLEOTIDE SEQUENCE [LARGE SCALE GENOMIC DNA]</scope>
    <source>
        <strain evidence="1">FSU 9682</strain>
    </source>
</reference>
<evidence type="ECO:0008006" key="3">
    <source>
        <dbReference type="Google" id="ProtNLM"/>
    </source>
</evidence>
<keyword evidence="2" id="KW-1185">Reference proteome</keyword>
<evidence type="ECO:0000313" key="1">
    <source>
        <dbReference type="EMBL" id="CDH49231.1"/>
    </source>
</evidence>
<sequence length="108" mass="12190">MDPSLLCPIEKCNDVFTSHKDRHKHVTLVQANDLFLCGSCGNGYANEPNIMRHTNEGLKLMMDPSDKCALPVELDEFISTFDDKRELSELYDHAFSFNTGSLVLWIPG</sequence>
<dbReference type="EMBL" id="CBTN010000003">
    <property type="protein sequence ID" value="CDH49231.1"/>
    <property type="molecule type" value="Genomic_DNA"/>
</dbReference>
<accession>A0A068RJT6</accession>
<dbReference type="Proteomes" id="UP000027586">
    <property type="component" value="Unassembled WGS sequence"/>
</dbReference>
<organism evidence="1 2">
    <name type="scientific">Lichtheimia corymbifera JMRC:FSU:9682</name>
    <dbReference type="NCBI Taxonomy" id="1263082"/>
    <lineage>
        <taxon>Eukaryota</taxon>
        <taxon>Fungi</taxon>
        <taxon>Fungi incertae sedis</taxon>
        <taxon>Mucoromycota</taxon>
        <taxon>Mucoromycotina</taxon>
        <taxon>Mucoromycetes</taxon>
        <taxon>Mucorales</taxon>
        <taxon>Lichtheimiaceae</taxon>
        <taxon>Lichtheimia</taxon>
    </lineage>
</organism>
<dbReference type="VEuPathDB" id="FungiDB:LCOR_00982.1"/>
<dbReference type="AlphaFoldDB" id="A0A068RJT6"/>
<evidence type="ECO:0000313" key="2">
    <source>
        <dbReference type="Proteomes" id="UP000027586"/>
    </source>
</evidence>
<name>A0A068RJT6_9FUNG</name>
<gene>
    <name evidence="1" type="ORF">LCOR_00982.1</name>
</gene>
<comment type="caution">
    <text evidence="1">The sequence shown here is derived from an EMBL/GenBank/DDBJ whole genome shotgun (WGS) entry which is preliminary data.</text>
</comment>
<proteinExistence type="predicted"/>